<evidence type="ECO:0000313" key="4">
    <source>
        <dbReference type="Proteomes" id="UP000525652"/>
    </source>
</evidence>
<feature type="domain" description="Nudix hydrolase" evidence="2">
    <location>
        <begin position="34"/>
        <end position="165"/>
    </location>
</feature>
<sequence length="175" mass="19938">MANSSADNEWFDVVDENDRVIGKETRSQVHKKKLLHRAIHVFVFRSDGALYLQKRSATKDTAPNRWVSSCSGHVDSGEDYETAARRELGEELGIDGQNADLEEIQAISAVRETGHEFVRLYQILNYDGPIVPDPEEVSGGAWKQPAEVDAWIDRAPREFSLSFLYLWDLFRKRGE</sequence>
<dbReference type="PANTHER" id="PTHR10885">
    <property type="entry name" value="ISOPENTENYL-DIPHOSPHATE DELTA-ISOMERASE"/>
    <property type="match status" value="1"/>
</dbReference>
<keyword evidence="4" id="KW-1185">Reference proteome</keyword>
<name>A0A7X1E3Q3_9BACT</name>
<reference evidence="3 4" key="1">
    <citation type="submission" date="2020-07" db="EMBL/GenBank/DDBJ databases">
        <authorList>
            <person name="Feng X."/>
        </authorList>
    </citation>
    <scope>NUCLEOTIDE SEQUENCE [LARGE SCALE GENOMIC DNA]</scope>
    <source>
        <strain evidence="3 4">JCM14086</strain>
    </source>
</reference>
<dbReference type="InterPro" id="IPR020084">
    <property type="entry name" value="NUDIX_hydrolase_CS"/>
</dbReference>
<evidence type="ECO:0000313" key="3">
    <source>
        <dbReference type="EMBL" id="MBC2601219.1"/>
    </source>
</evidence>
<dbReference type="Pfam" id="PF00293">
    <property type="entry name" value="NUDIX"/>
    <property type="match status" value="1"/>
</dbReference>
<dbReference type="Gene3D" id="3.90.79.10">
    <property type="entry name" value="Nucleoside Triphosphate Pyrophosphohydrolase"/>
    <property type="match status" value="1"/>
</dbReference>
<dbReference type="InterPro" id="IPR015797">
    <property type="entry name" value="NUDIX_hydrolase-like_dom_sf"/>
</dbReference>
<evidence type="ECO:0000256" key="1">
    <source>
        <dbReference type="ARBA" id="ARBA00022801"/>
    </source>
</evidence>
<protein>
    <submittedName>
        <fullName evidence="3">NUDIX domain-containing protein</fullName>
    </submittedName>
</protein>
<dbReference type="Proteomes" id="UP000525652">
    <property type="component" value="Unassembled WGS sequence"/>
</dbReference>
<evidence type="ECO:0000259" key="2">
    <source>
        <dbReference type="PROSITE" id="PS51462"/>
    </source>
</evidence>
<accession>A0A7X1E3Q3</accession>
<dbReference type="GO" id="GO:0016787">
    <property type="term" value="F:hydrolase activity"/>
    <property type="evidence" value="ECO:0007669"/>
    <property type="project" value="UniProtKB-KW"/>
</dbReference>
<organism evidence="3 4">
    <name type="scientific">Puniceicoccus vermicola</name>
    <dbReference type="NCBI Taxonomy" id="388746"/>
    <lineage>
        <taxon>Bacteria</taxon>
        <taxon>Pseudomonadati</taxon>
        <taxon>Verrucomicrobiota</taxon>
        <taxon>Opitutia</taxon>
        <taxon>Puniceicoccales</taxon>
        <taxon>Puniceicoccaceae</taxon>
        <taxon>Puniceicoccus</taxon>
    </lineage>
</organism>
<dbReference type="EMBL" id="JACHVA010000047">
    <property type="protein sequence ID" value="MBC2601219.1"/>
    <property type="molecule type" value="Genomic_DNA"/>
</dbReference>
<dbReference type="InterPro" id="IPR000086">
    <property type="entry name" value="NUDIX_hydrolase_dom"/>
</dbReference>
<dbReference type="PANTHER" id="PTHR10885:SF0">
    <property type="entry name" value="ISOPENTENYL-DIPHOSPHATE DELTA-ISOMERASE"/>
    <property type="match status" value="1"/>
</dbReference>
<dbReference type="CDD" id="cd04692">
    <property type="entry name" value="NUDIX_Hydrolase"/>
    <property type="match status" value="1"/>
</dbReference>
<dbReference type="PROSITE" id="PS00893">
    <property type="entry name" value="NUDIX_BOX"/>
    <property type="match status" value="1"/>
</dbReference>
<dbReference type="AlphaFoldDB" id="A0A7X1E3Q3"/>
<proteinExistence type="predicted"/>
<dbReference type="RefSeq" id="WP_185691943.1">
    <property type="nucleotide sequence ID" value="NZ_JACHVA010000047.1"/>
</dbReference>
<keyword evidence="1" id="KW-0378">Hydrolase</keyword>
<dbReference type="PROSITE" id="PS51462">
    <property type="entry name" value="NUDIX"/>
    <property type="match status" value="1"/>
</dbReference>
<dbReference type="SUPFAM" id="SSF55811">
    <property type="entry name" value="Nudix"/>
    <property type="match status" value="1"/>
</dbReference>
<comment type="caution">
    <text evidence="3">The sequence shown here is derived from an EMBL/GenBank/DDBJ whole genome shotgun (WGS) entry which is preliminary data.</text>
</comment>
<gene>
    <name evidence="3" type="ORF">H5P30_05460</name>
</gene>